<dbReference type="EMBL" id="JADLQX010000011">
    <property type="protein sequence ID" value="MBF6299093.1"/>
    <property type="molecule type" value="Genomic_DNA"/>
</dbReference>
<comment type="caution">
    <text evidence="2">The sequence shown here is derived from an EMBL/GenBank/DDBJ whole genome shotgun (WGS) entry which is preliminary data.</text>
</comment>
<evidence type="ECO:0000256" key="1">
    <source>
        <dbReference type="SAM" id="Phobius"/>
    </source>
</evidence>
<evidence type="ECO:0000313" key="2">
    <source>
        <dbReference type="EMBL" id="MBF6299093.1"/>
    </source>
</evidence>
<keyword evidence="1" id="KW-1133">Transmembrane helix</keyword>
<reference evidence="2 3" key="1">
    <citation type="submission" date="2020-10" db="EMBL/GenBank/DDBJ databases">
        <title>Identification of Nocardia species via Next-generation sequencing and recognition of intraspecies genetic diversity.</title>
        <authorList>
            <person name="Li P."/>
            <person name="Li P."/>
            <person name="Lu B."/>
        </authorList>
    </citation>
    <scope>NUCLEOTIDE SEQUENCE [LARGE SCALE GENOMIC DNA]</scope>
    <source>
        <strain evidence="2 3">BJ06-0157</strain>
    </source>
</reference>
<dbReference type="RefSeq" id="WP_195130385.1">
    <property type="nucleotide sequence ID" value="NZ_JADLQX010000011.1"/>
</dbReference>
<dbReference type="Proteomes" id="UP000702209">
    <property type="component" value="Unassembled WGS sequence"/>
</dbReference>
<sequence length="380" mass="42290">MNDALNRLLRTKKLLAVVVLFVTGVGLMAVGKSLPAVRELGWLAWVPWGELGALLVGAGLLGVWLDGYFEREKQEADETRLRRLLVEQAPAMKEAVIKGFAFADDDLRRVATPELLDEIIANSLAMRLKDRELARELYTDIRDQAVQSIERWHDVKLSVRITTPTSNTAHAVSTDPSGLVITVRQEYTTVPSGTLRRFVSVSDADEYRALTHDPASTFAWYYNPTSGIDAGAKEAFELVQFTVDGEERAIRRSARKGAQTYTVDLGLPDSDRTRPRTLAFTYRLQPAPQSRWLQFTVDQPSRGINIDLDYSDTDIAYVNLIDFIASSHKTVVTKSPDTVPGRTIGLQFDGWIMPRSGVAFVWVKNDEVHRAGAGQDRAAA</sequence>
<feature type="transmembrane region" description="Helical" evidence="1">
    <location>
        <begin position="12"/>
        <end position="30"/>
    </location>
</feature>
<keyword evidence="3" id="KW-1185">Reference proteome</keyword>
<protein>
    <submittedName>
        <fullName evidence="2">Uncharacterized protein</fullName>
    </submittedName>
</protein>
<name>A0ABS0CR32_9NOCA</name>
<evidence type="ECO:0000313" key="3">
    <source>
        <dbReference type="Proteomes" id="UP000702209"/>
    </source>
</evidence>
<gene>
    <name evidence="2" type="ORF">IU459_16305</name>
</gene>
<proteinExistence type="predicted"/>
<keyword evidence="1" id="KW-0812">Transmembrane</keyword>
<keyword evidence="1" id="KW-0472">Membrane</keyword>
<feature type="transmembrane region" description="Helical" evidence="1">
    <location>
        <begin position="42"/>
        <end position="65"/>
    </location>
</feature>
<accession>A0ABS0CR32</accession>
<organism evidence="2 3">
    <name type="scientific">Nocardia amamiensis</name>
    <dbReference type="NCBI Taxonomy" id="404578"/>
    <lineage>
        <taxon>Bacteria</taxon>
        <taxon>Bacillati</taxon>
        <taxon>Actinomycetota</taxon>
        <taxon>Actinomycetes</taxon>
        <taxon>Mycobacteriales</taxon>
        <taxon>Nocardiaceae</taxon>
        <taxon>Nocardia</taxon>
    </lineage>
</organism>